<dbReference type="InterPro" id="IPR043502">
    <property type="entry name" value="DNA/RNA_pol_sf"/>
</dbReference>
<keyword evidence="7" id="KW-0472">Membrane</keyword>
<sequence>MTAKELLAVVFALKKFRSYLLGAKVIVFSDHAVLRYLLTKKEAKPRLIRWILLLQEFDLEIKHKRGVENLVTDHLNHLHTNKEDQQLREAFPEEQLLAVDSSAPWYADIVNFLETNQLPADWPKAKRDKLKRYRFHGSFSLVFWILIYLAAIDYVSKWVEVKATRTNDSRVVAEFLKFNIFVCFGMLRVVVSDRGTHFCNKIIVALFRKYGVLHKISTPYHPRTNDQVEVSNREIKSILEKMVHPDRKD</sequence>
<accession>A0ABM4VH11</accession>
<dbReference type="Gene3D" id="3.30.420.10">
    <property type="entry name" value="Ribonuclease H-like superfamily/Ribonuclease H"/>
    <property type="match status" value="1"/>
</dbReference>
<dbReference type="PROSITE" id="PS50994">
    <property type="entry name" value="INTEGRASE"/>
    <property type="match status" value="1"/>
</dbReference>
<evidence type="ECO:0000256" key="5">
    <source>
        <dbReference type="ARBA" id="ARBA00022801"/>
    </source>
</evidence>
<organism evidence="9 10">
    <name type="scientific">Coffea arabica</name>
    <name type="common">Arabian coffee</name>
    <dbReference type="NCBI Taxonomy" id="13443"/>
    <lineage>
        <taxon>Eukaryota</taxon>
        <taxon>Viridiplantae</taxon>
        <taxon>Streptophyta</taxon>
        <taxon>Embryophyta</taxon>
        <taxon>Tracheophyta</taxon>
        <taxon>Spermatophyta</taxon>
        <taxon>Magnoliopsida</taxon>
        <taxon>eudicotyledons</taxon>
        <taxon>Gunneridae</taxon>
        <taxon>Pentapetalae</taxon>
        <taxon>asterids</taxon>
        <taxon>lamiids</taxon>
        <taxon>Gentianales</taxon>
        <taxon>Rubiaceae</taxon>
        <taxon>Ixoroideae</taxon>
        <taxon>Gardenieae complex</taxon>
        <taxon>Bertiereae - Coffeeae clade</taxon>
        <taxon>Coffeeae</taxon>
        <taxon>Coffea</taxon>
    </lineage>
</organism>
<feature type="domain" description="Integrase catalytic" evidence="8">
    <location>
        <begin position="88"/>
        <end position="249"/>
    </location>
</feature>
<keyword evidence="5" id="KW-0378">Hydrolase</keyword>
<dbReference type="InterPro" id="IPR012337">
    <property type="entry name" value="RNaseH-like_sf"/>
</dbReference>
<feature type="transmembrane region" description="Helical" evidence="7">
    <location>
        <begin position="171"/>
        <end position="191"/>
    </location>
</feature>
<evidence type="ECO:0000313" key="10">
    <source>
        <dbReference type="RefSeq" id="XP_071918819.1"/>
    </source>
</evidence>
<dbReference type="InterPro" id="IPR001584">
    <property type="entry name" value="Integrase_cat-core"/>
</dbReference>
<evidence type="ECO:0000256" key="1">
    <source>
        <dbReference type="ARBA" id="ARBA00022679"/>
    </source>
</evidence>
<dbReference type="Pfam" id="PF17917">
    <property type="entry name" value="RT_RNaseH"/>
    <property type="match status" value="1"/>
</dbReference>
<keyword evidence="6" id="KW-0695">RNA-directed DNA polymerase</keyword>
<evidence type="ECO:0000256" key="2">
    <source>
        <dbReference type="ARBA" id="ARBA00022695"/>
    </source>
</evidence>
<proteinExistence type="predicted"/>
<evidence type="ECO:0000256" key="4">
    <source>
        <dbReference type="ARBA" id="ARBA00022759"/>
    </source>
</evidence>
<keyword evidence="7" id="KW-0812">Transmembrane</keyword>
<evidence type="ECO:0000256" key="6">
    <source>
        <dbReference type="ARBA" id="ARBA00022918"/>
    </source>
</evidence>
<feature type="transmembrane region" description="Helical" evidence="7">
    <location>
        <begin position="133"/>
        <end position="151"/>
    </location>
</feature>
<dbReference type="PANTHER" id="PTHR37984">
    <property type="entry name" value="PROTEIN CBG26694"/>
    <property type="match status" value="1"/>
</dbReference>
<dbReference type="SUPFAM" id="SSF53098">
    <property type="entry name" value="Ribonuclease H-like"/>
    <property type="match status" value="1"/>
</dbReference>
<keyword evidence="1" id="KW-0808">Transferase</keyword>
<dbReference type="InterPro" id="IPR036397">
    <property type="entry name" value="RNaseH_sf"/>
</dbReference>
<keyword evidence="7" id="KW-1133">Transmembrane helix</keyword>
<reference evidence="10" key="1">
    <citation type="submission" date="2025-08" db="UniProtKB">
        <authorList>
            <consortium name="RefSeq"/>
        </authorList>
    </citation>
    <scope>IDENTIFICATION</scope>
    <source>
        <tissue evidence="10">Leaves</tissue>
    </source>
</reference>
<dbReference type="Pfam" id="PF00665">
    <property type="entry name" value="rve"/>
    <property type="match status" value="1"/>
</dbReference>
<name>A0ABM4VH11_COFAR</name>
<dbReference type="CDD" id="cd09274">
    <property type="entry name" value="RNase_HI_RT_Ty3"/>
    <property type="match status" value="1"/>
</dbReference>
<keyword evidence="9" id="KW-1185">Reference proteome</keyword>
<keyword evidence="2" id="KW-0548">Nucleotidyltransferase</keyword>
<evidence type="ECO:0000313" key="9">
    <source>
        <dbReference type="Proteomes" id="UP001652660"/>
    </source>
</evidence>
<dbReference type="SUPFAM" id="SSF56672">
    <property type="entry name" value="DNA/RNA polymerases"/>
    <property type="match status" value="1"/>
</dbReference>
<keyword evidence="4" id="KW-0255">Endonuclease</keyword>
<evidence type="ECO:0000256" key="7">
    <source>
        <dbReference type="SAM" id="Phobius"/>
    </source>
</evidence>
<dbReference type="InterPro" id="IPR041373">
    <property type="entry name" value="RT_RNaseH"/>
</dbReference>
<dbReference type="Proteomes" id="UP001652660">
    <property type="component" value="Chromosome 8c"/>
</dbReference>
<evidence type="ECO:0000256" key="3">
    <source>
        <dbReference type="ARBA" id="ARBA00022722"/>
    </source>
</evidence>
<gene>
    <name evidence="10" type="primary">LOC140013438</name>
</gene>
<evidence type="ECO:0000259" key="8">
    <source>
        <dbReference type="PROSITE" id="PS50994"/>
    </source>
</evidence>
<keyword evidence="3" id="KW-0540">Nuclease</keyword>
<dbReference type="PANTHER" id="PTHR37984:SF5">
    <property type="entry name" value="PROTEIN NYNRIN-LIKE"/>
    <property type="match status" value="1"/>
</dbReference>
<protein>
    <recommendedName>
        <fullName evidence="8">Integrase catalytic domain-containing protein</fullName>
    </recommendedName>
</protein>
<dbReference type="RefSeq" id="XP_071918819.1">
    <property type="nucleotide sequence ID" value="XM_072062718.1"/>
</dbReference>
<dbReference type="GeneID" id="140013438"/>
<dbReference type="InterPro" id="IPR050951">
    <property type="entry name" value="Retrovirus_Pol_polyprotein"/>
</dbReference>